<dbReference type="InterPro" id="IPR016054">
    <property type="entry name" value="LY6_UPA_recep-like"/>
</dbReference>
<evidence type="ECO:0000259" key="3">
    <source>
        <dbReference type="Pfam" id="PF00021"/>
    </source>
</evidence>
<dbReference type="Pfam" id="PF00021">
    <property type="entry name" value="UPAR_LY6"/>
    <property type="match status" value="1"/>
</dbReference>
<name>A0ABN9L9P2_9NEOB</name>
<dbReference type="InterPro" id="IPR050918">
    <property type="entry name" value="CNF-like_PLA2_Inhibitor"/>
</dbReference>
<feature type="domain" description="UPAR/Ly6" evidence="3">
    <location>
        <begin position="72"/>
        <end position="149"/>
    </location>
</feature>
<dbReference type="EMBL" id="CAUEEQ010009849">
    <property type="protein sequence ID" value="CAJ0933849.1"/>
    <property type="molecule type" value="Genomic_DNA"/>
</dbReference>
<evidence type="ECO:0000313" key="4">
    <source>
        <dbReference type="EMBL" id="CAJ0933849.1"/>
    </source>
</evidence>
<reference evidence="4" key="1">
    <citation type="submission" date="2023-07" db="EMBL/GenBank/DDBJ databases">
        <authorList>
            <person name="Stuckert A."/>
        </authorList>
    </citation>
    <scope>NUCLEOTIDE SEQUENCE</scope>
</reference>
<dbReference type="SUPFAM" id="SSF57302">
    <property type="entry name" value="Snake toxin-like"/>
    <property type="match status" value="1"/>
</dbReference>
<dbReference type="PANTHER" id="PTHR20914">
    <property type="entry name" value="LY6/PLAUR DOMAIN-CONTAINING PROTEIN 8"/>
    <property type="match status" value="1"/>
</dbReference>
<protein>
    <recommendedName>
        <fullName evidence="3">UPAR/Ly6 domain-containing protein</fullName>
    </recommendedName>
</protein>
<dbReference type="Proteomes" id="UP001176940">
    <property type="component" value="Unassembled WGS sequence"/>
</dbReference>
<gene>
    <name evidence="4" type="ORF">RIMI_LOCUS5679912</name>
</gene>
<dbReference type="Gene3D" id="2.10.60.10">
    <property type="entry name" value="CD59"/>
    <property type="match status" value="1"/>
</dbReference>
<comment type="caution">
    <text evidence="4">The sequence shown here is derived from an EMBL/GenBank/DDBJ whole genome shotgun (WGS) entry which is preliminary data.</text>
</comment>
<dbReference type="InterPro" id="IPR045860">
    <property type="entry name" value="Snake_toxin-like_sf"/>
</dbReference>
<dbReference type="PANTHER" id="PTHR20914:SF25">
    <property type="entry name" value="PHOSPHOLIPASE A2 INHIBITOR AND LY6_PLAUR DOMAIN-CONTAINING PROTEIN"/>
    <property type="match status" value="1"/>
</dbReference>
<proteinExistence type="predicted"/>
<accession>A0ABN9L9P2</accession>
<organism evidence="4 5">
    <name type="scientific">Ranitomeya imitator</name>
    <name type="common">mimic poison frog</name>
    <dbReference type="NCBI Taxonomy" id="111125"/>
    <lineage>
        <taxon>Eukaryota</taxon>
        <taxon>Metazoa</taxon>
        <taxon>Chordata</taxon>
        <taxon>Craniata</taxon>
        <taxon>Vertebrata</taxon>
        <taxon>Euteleostomi</taxon>
        <taxon>Amphibia</taxon>
        <taxon>Batrachia</taxon>
        <taxon>Anura</taxon>
        <taxon>Neobatrachia</taxon>
        <taxon>Hyloidea</taxon>
        <taxon>Dendrobatidae</taxon>
        <taxon>Dendrobatinae</taxon>
        <taxon>Ranitomeya</taxon>
    </lineage>
</organism>
<evidence type="ECO:0000256" key="2">
    <source>
        <dbReference type="ARBA" id="ARBA00022525"/>
    </source>
</evidence>
<sequence length="190" mass="21000">MTGEYAPSPRTPSREFIFQRFIRFCAQLSECNATGIYSTSTTSSERIATTCCSENLCTPEKPIVPEGNSTPNGLKCPKCSSWRPSCDTLRTLNCAGDQTMCLIETTKETTGSLNVTSIKRGCASEGFCYKRNESSTAGTVLKETTYSCTRATSIDEHTCTSESSFFSFYVILLEKNQVKFRFSTILNPLL</sequence>
<evidence type="ECO:0000313" key="5">
    <source>
        <dbReference type="Proteomes" id="UP001176940"/>
    </source>
</evidence>
<keyword evidence="5" id="KW-1185">Reference proteome</keyword>
<evidence type="ECO:0000256" key="1">
    <source>
        <dbReference type="ARBA" id="ARBA00004613"/>
    </source>
</evidence>
<comment type="subcellular location">
    <subcellularLocation>
        <location evidence="1">Secreted</location>
    </subcellularLocation>
</comment>
<keyword evidence="2" id="KW-0964">Secreted</keyword>
<dbReference type="CDD" id="cd23572">
    <property type="entry name" value="TFP_LU_ECD_PINLYP_rpt2"/>
    <property type="match status" value="1"/>
</dbReference>